<dbReference type="EMBL" id="JBHSXN010000005">
    <property type="protein sequence ID" value="MFC6955174.1"/>
    <property type="molecule type" value="Genomic_DNA"/>
</dbReference>
<reference evidence="2 3" key="1">
    <citation type="journal article" date="2019" name="Int. J. Syst. Evol. Microbiol.">
        <title>The Global Catalogue of Microorganisms (GCM) 10K type strain sequencing project: providing services to taxonomists for standard genome sequencing and annotation.</title>
        <authorList>
            <consortium name="The Broad Institute Genomics Platform"/>
            <consortium name="The Broad Institute Genome Sequencing Center for Infectious Disease"/>
            <person name="Wu L."/>
            <person name="Ma J."/>
        </authorList>
    </citation>
    <scope>NUCLEOTIDE SEQUENCE [LARGE SCALE GENOMIC DNA]</scope>
    <source>
        <strain evidence="2 3">GX26</strain>
    </source>
</reference>
<organism evidence="2 3">
    <name type="scientific">Halorubellus litoreus</name>
    <dbReference type="NCBI Taxonomy" id="755308"/>
    <lineage>
        <taxon>Archaea</taxon>
        <taxon>Methanobacteriati</taxon>
        <taxon>Methanobacteriota</taxon>
        <taxon>Stenosarchaea group</taxon>
        <taxon>Halobacteria</taxon>
        <taxon>Halobacteriales</taxon>
        <taxon>Halorubellaceae</taxon>
        <taxon>Halorubellus</taxon>
    </lineage>
</organism>
<dbReference type="Pfam" id="PF24414">
    <property type="entry name" value="DUF7547"/>
    <property type="match status" value="1"/>
</dbReference>
<feature type="compositionally biased region" description="Basic and acidic residues" evidence="1">
    <location>
        <begin position="208"/>
        <end position="231"/>
    </location>
</feature>
<evidence type="ECO:0000256" key="1">
    <source>
        <dbReference type="SAM" id="MobiDB-lite"/>
    </source>
</evidence>
<name>A0ABD5VID2_9EURY</name>
<dbReference type="RefSeq" id="WP_336352110.1">
    <property type="nucleotide sequence ID" value="NZ_JAZAQL010000005.1"/>
</dbReference>
<feature type="compositionally biased region" description="Basic and acidic residues" evidence="1">
    <location>
        <begin position="159"/>
        <end position="192"/>
    </location>
</feature>
<accession>A0ABD5VID2</accession>
<dbReference type="InterPro" id="IPR055969">
    <property type="entry name" value="DUF7547"/>
</dbReference>
<protein>
    <submittedName>
        <fullName evidence="2">Uncharacterized protein</fullName>
    </submittedName>
</protein>
<gene>
    <name evidence="2" type="ORF">ACFQGB_20120</name>
</gene>
<feature type="region of interest" description="Disordered" evidence="1">
    <location>
        <begin position="159"/>
        <end position="289"/>
    </location>
</feature>
<evidence type="ECO:0000313" key="3">
    <source>
        <dbReference type="Proteomes" id="UP001596395"/>
    </source>
</evidence>
<sequence length="289" mass="30117">MTDRRDDDVDFAASAEELSTVLQELRDELRRDPPRGPLGLPRPPSPSEVVRFADEVAIPGTIAILEVNIKLLETVQRAIRVVDTGNRARERATGARDRASGSAERLADVSDRTLERLEGSLADLQTALDAGALPDDGAAGELLAEARALRDDVQSRLREARERDHTLDEFEERANRADDARRADAARDDDPAGRSGTGGAQDADSVDDGVKVDVDAEIETLKDRYGKRDESDAGGDAEPADANAGDDGADGGSDDATGAGGDDGADGGGDDATGAGGDDADGGRGDADA</sequence>
<proteinExistence type="predicted"/>
<evidence type="ECO:0000313" key="2">
    <source>
        <dbReference type="EMBL" id="MFC6955174.1"/>
    </source>
</evidence>
<dbReference type="AlphaFoldDB" id="A0ABD5VID2"/>
<comment type="caution">
    <text evidence="2">The sequence shown here is derived from an EMBL/GenBank/DDBJ whole genome shotgun (WGS) entry which is preliminary data.</text>
</comment>
<keyword evidence="3" id="KW-1185">Reference proteome</keyword>
<dbReference type="Proteomes" id="UP001596395">
    <property type="component" value="Unassembled WGS sequence"/>
</dbReference>